<evidence type="ECO:0000256" key="1">
    <source>
        <dbReference type="ARBA" id="ARBA00008668"/>
    </source>
</evidence>
<comment type="similarity">
    <text evidence="1">Belongs to the 'GDSL' lipolytic enzyme family.</text>
</comment>
<sequence length="374" mass="42022">MYSLRVTVCVANMWSLFRLFLPLSLFIVLHAEGGSFNKKISPFNNSISAIFVFGDSTVDSGNNNYLETPFKSDFPPYGMDFSNHIPTGRFTNGRLVTDFIASYIGIKEYVPPYLDPNLSLEELMTGVSFASASSGFDPLTPTLSSVISMQKQLEYLKEYKTRLELAIGKERTKNLMDKAAFVISCGTNDFVITYYGTPFRRQTYTISSYQQFLLQHVQQFLQGLLKQGARTIALVGLPPMGCLPVVITLTSGNASHSRGCIESLSSIAVDYNQKLRTKLNDVKSYAYGTKIVYADIYKPMDEIIRNPSKFDFEEVYTGCCGSGYVEASFLCNPTSPVCFDPSEYVFFDSIHPTEITYKYIFKSLRPTIDRVIKN</sequence>
<dbReference type="Gramene" id="OE9A093752T1">
    <property type="protein sequence ID" value="OE9A093752C1"/>
    <property type="gene ID" value="OE9A093752"/>
</dbReference>
<keyword evidence="4" id="KW-1185">Reference proteome</keyword>
<evidence type="ECO:0000256" key="2">
    <source>
        <dbReference type="SAM" id="SignalP"/>
    </source>
</evidence>
<reference evidence="3 4" key="1">
    <citation type="submission" date="2019-12" db="EMBL/GenBank/DDBJ databases">
        <authorList>
            <person name="Alioto T."/>
            <person name="Alioto T."/>
            <person name="Gomez Garrido J."/>
        </authorList>
    </citation>
    <scope>NUCLEOTIDE SEQUENCE [LARGE SCALE GENOMIC DNA]</scope>
</reference>
<proteinExistence type="inferred from homology"/>
<dbReference type="InterPro" id="IPR035669">
    <property type="entry name" value="SGNH_plant_lipase-like"/>
</dbReference>
<dbReference type="Gene3D" id="3.40.50.1110">
    <property type="entry name" value="SGNH hydrolase"/>
    <property type="match status" value="1"/>
</dbReference>
<dbReference type="GO" id="GO:0016788">
    <property type="term" value="F:hydrolase activity, acting on ester bonds"/>
    <property type="evidence" value="ECO:0007669"/>
    <property type="project" value="InterPro"/>
</dbReference>
<dbReference type="EMBL" id="CACTIH010007256">
    <property type="protein sequence ID" value="CAA3006058.1"/>
    <property type="molecule type" value="Genomic_DNA"/>
</dbReference>
<protein>
    <submittedName>
        <fullName evidence="3">GDSL esterase lipase At5g45960-like</fullName>
    </submittedName>
</protein>
<feature type="signal peptide" evidence="2">
    <location>
        <begin position="1"/>
        <end position="31"/>
    </location>
</feature>
<dbReference type="InterPro" id="IPR001087">
    <property type="entry name" value="GDSL"/>
</dbReference>
<dbReference type="Proteomes" id="UP000594638">
    <property type="component" value="Unassembled WGS sequence"/>
</dbReference>
<organism evidence="3 4">
    <name type="scientific">Olea europaea subsp. europaea</name>
    <dbReference type="NCBI Taxonomy" id="158383"/>
    <lineage>
        <taxon>Eukaryota</taxon>
        <taxon>Viridiplantae</taxon>
        <taxon>Streptophyta</taxon>
        <taxon>Embryophyta</taxon>
        <taxon>Tracheophyta</taxon>
        <taxon>Spermatophyta</taxon>
        <taxon>Magnoliopsida</taxon>
        <taxon>eudicotyledons</taxon>
        <taxon>Gunneridae</taxon>
        <taxon>Pentapetalae</taxon>
        <taxon>asterids</taxon>
        <taxon>lamiids</taxon>
        <taxon>Lamiales</taxon>
        <taxon>Oleaceae</taxon>
        <taxon>Oleeae</taxon>
        <taxon>Olea</taxon>
    </lineage>
</organism>
<feature type="chain" id="PRO_5035927895" evidence="2">
    <location>
        <begin position="32"/>
        <end position="374"/>
    </location>
</feature>
<evidence type="ECO:0000313" key="3">
    <source>
        <dbReference type="EMBL" id="CAA3006058.1"/>
    </source>
</evidence>
<dbReference type="CDD" id="cd01837">
    <property type="entry name" value="SGNH_plant_lipase_like"/>
    <property type="match status" value="1"/>
</dbReference>
<name>A0A8S0TJM5_OLEEU</name>
<dbReference type="AlphaFoldDB" id="A0A8S0TJM5"/>
<accession>A0A8S0TJM5</accession>
<keyword evidence="2" id="KW-0732">Signal</keyword>
<dbReference type="Pfam" id="PF00657">
    <property type="entry name" value="Lipase_GDSL"/>
    <property type="match status" value="1"/>
</dbReference>
<evidence type="ECO:0000313" key="4">
    <source>
        <dbReference type="Proteomes" id="UP000594638"/>
    </source>
</evidence>
<dbReference type="OrthoDB" id="1600564at2759"/>
<dbReference type="FunFam" id="3.40.50.1110:FF:000003">
    <property type="entry name" value="GDSL esterase/lipase APG"/>
    <property type="match status" value="1"/>
</dbReference>
<dbReference type="PANTHER" id="PTHR45642:SF3">
    <property type="entry name" value="OS09G0540400 PROTEIN"/>
    <property type="match status" value="1"/>
</dbReference>
<dbReference type="InterPro" id="IPR050592">
    <property type="entry name" value="GDSL_lipolytic_enzyme"/>
</dbReference>
<gene>
    <name evidence="3" type="ORF">OLEA9_A093752</name>
</gene>
<dbReference type="InterPro" id="IPR036514">
    <property type="entry name" value="SGNH_hydro_sf"/>
</dbReference>
<comment type="caution">
    <text evidence="3">The sequence shown here is derived from an EMBL/GenBank/DDBJ whole genome shotgun (WGS) entry which is preliminary data.</text>
</comment>
<dbReference type="PANTHER" id="PTHR45642">
    <property type="entry name" value="GDSL ESTERASE/LIPASE EXL3"/>
    <property type="match status" value="1"/>
</dbReference>
<dbReference type="SUPFAM" id="SSF52266">
    <property type="entry name" value="SGNH hydrolase"/>
    <property type="match status" value="1"/>
</dbReference>